<evidence type="ECO:0000313" key="14">
    <source>
        <dbReference type="Proteomes" id="UP000240009"/>
    </source>
</evidence>
<comment type="catalytic activity">
    <reaction evidence="10 11">
        <text>L-histidinol phosphate + 2-oxoglutarate = 3-(imidazol-4-yl)-2-oxopropyl phosphate + L-glutamate</text>
        <dbReference type="Rhea" id="RHEA:23744"/>
        <dbReference type="ChEBI" id="CHEBI:16810"/>
        <dbReference type="ChEBI" id="CHEBI:29985"/>
        <dbReference type="ChEBI" id="CHEBI:57766"/>
        <dbReference type="ChEBI" id="CHEBI:57980"/>
        <dbReference type="EC" id="2.6.1.9"/>
    </reaction>
</comment>
<dbReference type="InterPro" id="IPR001917">
    <property type="entry name" value="Aminotrans_II_pyridoxalP_BS"/>
</dbReference>
<dbReference type="GO" id="GO:0030170">
    <property type="term" value="F:pyridoxal phosphate binding"/>
    <property type="evidence" value="ECO:0007669"/>
    <property type="project" value="InterPro"/>
</dbReference>
<dbReference type="InterPro" id="IPR004839">
    <property type="entry name" value="Aminotransferase_I/II_large"/>
</dbReference>
<evidence type="ECO:0000313" key="13">
    <source>
        <dbReference type="EMBL" id="PQO26699.1"/>
    </source>
</evidence>
<dbReference type="Pfam" id="PF00155">
    <property type="entry name" value="Aminotran_1_2"/>
    <property type="match status" value="1"/>
</dbReference>
<dbReference type="InterPro" id="IPR015421">
    <property type="entry name" value="PyrdxlP-dep_Trfase_major"/>
</dbReference>
<evidence type="ECO:0000256" key="5">
    <source>
        <dbReference type="ARBA" id="ARBA00022576"/>
    </source>
</evidence>
<dbReference type="GO" id="GO:0004400">
    <property type="term" value="F:histidinol-phosphate transaminase activity"/>
    <property type="evidence" value="ECO:0007669"/>
    <property type="project" value="UniProtKB-UniRule"/>
</dbReference>
<evidence type="ECO:0000256" key="8">
    <source>
        <dbReference type="ARBA" id="ARBA00022898"/>
    </source>
</evidence>
<dbReference type="NCBIfam" id="TIGR01141">
    <property type="entry name" value="hisC"/>
    <property type="match status" value="1"/>
</dbReference>
<evidence type="ECO:0000256" key="9">
    <source>
        <dbReference type="ARBA" id="ARBA00023102"/>
    </source>
</evidence>
<dbReference type="InterPro" id="IPR015422">
    <property type="entry name" value="PyrdxlP-dep_Trfase_small"/>
</dbReference>
<evidence type="ECO:0000259" key="12">
    <source>
        <dbReference type="Pfam" id="PF00155"/>
    </source>
</evidence>
<dbReference type="InterPro" id="IPR005861">
    <property type="entry name" value="HisP_aminotrans"/>
</dbReference>
<protein>
    <recommendedName>
        <fullName evidence="11">Histidinol-phosphate aminotransferase</fullName>
        <ecNumber evidence="11">2.6.1.9</ecNumber>
    </recommendedName>
    <alternativeName>
        <fullName evidence="11">Imidazole acetol-phosphate transaminase</fullName>
    </alternativeName>
</protein>
<evidence type="ECO:0000256" key="6">
    <source>
        <dbReference type="ARBA" id="ARBA00022605"/>
    </source>
</evidence>
<comment type="subunit">
    <text evidence="4 11">Homodimer.</text>
</comment>
<evidence type="ECO:0000256" key="11">
    <source>
        <dbReference type="HAMAP-Rule" id="MF_01023"/>
    </source>
</evidence>
<evidence type="ECO:0000256" key="2">
    <source>
        <dbReference type="ARBA" id="ARBA00005011"/>
    </source>
</evidence>
<reference evidence="13 14" key="1">
    <citation type="submission" date="2018-02" db="EMBL/GenBank/DDBJ databases">
        <title>Comparative genomes isolates from brazilian mangrove.</title>
        <authorList>
            <person name="Araujo J.E."/>
            <person name="Taketani R.G."/>
            <person name="Silva M.C.P."/>
            <person name="Loureco M.V."/>
            <person name="Andreote F.D."/>
        </authorList>
    </citation>
    <scope>NUCLEOTIDE SEQUENCE [LARGE SCALE GENOMIC DNA]</scope>
    <source>
        <strain evidence="13 14">HEX-2 MGV</strain>
    </source>
</reference>
<gene>
    <name evidence="11 13" type="primary">hisC</name>
    <name evidence="13" type="ORF">C5Y96_19635</name>
</gene>
<dbReference type="SUPFAM" id="SSF53383">
    <property type="entry name" value="PLP-dependent transferases"/>
    <property type="match status" value="1"/>
</dbReference>
<evidence type="ECO:0000256" key="3">
    <source>
        <dbReference type="ARBA" id="ARBA00007970"/>
    </source>
</evidence>
<keyword evidence="9 11" id="KW-0368">Histidine biosynthesis</keyword>
<dbReference type="Gene3D" id="3.40.640.10">
    <property type="entry name" value="Type I PLP-dependent aspartate aminotransferase-like (Major domain)"/>
    <property type="match status" value="1"/>
</dbReference>
<dbReference type="InterPro" id="IPR015424">
    <property type="entry name" value="PyrdxlP-dep_Trfase"/>
</dbReference>
<proteinExistence type="inferred from homology"/>
<feature type="modified residue" description="N6-(pyridoxal phosphate)lysine" evidence="11">
    <location>
        <position position="210"/>
    </location>
</feature>
<evidence type="ECO:0000256" key="4">
    <source>
        <dbReference type="ARBA" id="ARBA00011738"/>
    </source>
</evidence>
<dbReference type="UniPathway" id="UPA00031">
    <property type="reaction ID" value="UER00012"/>
</dbReference>
<dbReference type="GO" id="GO:0000105">
    <property type="term" value="P:L-histidine biosynthetic process"/>
    <property type="evidence" value="ECO:0007669"/>
    <property type="project" value="UniProtKB-UniRule"/>
</dbReference>
<comment type="pathway">
    <text evidence="2 11">Amino-acid biosynthesis; L-histidine biosynthesis; L-histidine from 5-phospho-alpha-D-ribose 1-diphosphate: step 7/9.</text>
</comment>
<evidence type="ECO:0000256" key="7">
    <source>
        <dbReference type="ARBA" id="ARBA00022679"/>
    </source>
</evidence>
<comment type="cofactor">
    <cofactor evidence="1 11">
        <name>pyridoxal 5'-phosphate</name>
        <dbReference type="ChEBI" id="CHEBI:597326"/>
    </cofactor>
</comment>
<keyword evidence="6 11" id="KW-0028">Amino-acid biosynthesis</keyword>
<feature type="domain" description="Aminotransferase class I/classII large" evidence="12">
    <location>
        <begin position="24"/>
        <end position="341"/>
    </location>
</feature>
<dbReference type="AlphaFoldDB" id="A0A2S8F3G8"/>
<keyword evidence="7 11" id="KW-0808">Transferase</keyword>
<keyword evidence="5 11" id="KW-0032">Aminotransferase</keyword>
<dbReference type="RefSeq" id="WP_105356884.1">
    <property type="nucleotide sequence ID" value="NZ_PUIA01000064.1"/>
</dbReference>
<sequence>MGYFRPEIEAIAGYKPGEQPQGGKFIKLNTNENPYPASPKVAEAIRQRLDQGLEKYPDPVGTAFRIRAAEVLGVEPDWILCGNGSDDILTILTRGFVGDGEWLRLPTPSYILYKTLAEIQGADSEEIPFNEDWTLPESFGTASNHLKLAFLPNPNSPSGTVVPKSQLREIADSLPCPLLIDEAYADFADDNCIDLVKENEKIMLSRTLSKSYALAGLRFGFLVAQPQMIEQLTKVKDSYNCDALSLAGALAAIDDQKWVAENKAKVVVTRANMTQRLRKMGFTVPDSQANFVWATRPGVKLKPIYEFLKQNHVLIRYMQYPGITEGIRISVGTDGQTDVCLDLIEQYLQQNS</sequence>
<keyword evidence="8 11" id="KW-0663">Pyridoxal phosphate</keyword>
<comment type="caution">
    <text evidence="13">The sequence shown here is derived from an EMBL/GenBank/DDBJ whole genome shotgun (WGS) entry which is preliminary data.</text>
</comment>
<dbReference type="HAMAP" id="MF_01023">
    <property type="entry name" value="HisC_aminotrans_2"/>
    <property type="match status" value="1"/>
</dbReference>
<dbReference type="PANTHER" id="PTHR42885:SF2">
    <property type="entry name" value="HISTIDINOL-PHOSPHATE AMINOTRANSFERASE"/>
    <property type="match status" value="1"/>
</dbReference>
<organism evidence="13 14">
    <name type="scientific">Blastopirellula marina</name>
    <dbReference type="NCBI Taxonomy" id="124"/>
    <lineage>
        <taxon>Bacteria</taxon>
        <taxon>Pseudomonadati</taxon>
        <taxon>Planctomycetota</taxon>
        <taxon>Planctomycetia</taxon>
        <taxon>Pirellulales</taxon>
        <taxon>Pirellulaceae</taxon>
        <taxon>Blastopirellula</taxon>
    </lineage>
</organism>
<dbReference type="PROSITE" id="PS00599">
    <property type="entry name" value="AA_TRANSFER_CLASS_2"/>
    <property type="match status" value="1"/>
</dbReference>
<evidence type="ECO:0000256" key="10">
    <source>
        <dbReference type="ARBA" id="ARBA00047481"/>
    </source>
</evidence>
<name>A0A2S8F3G8_9BACT</name>
<dbReference type="Proteomes" id="UP000240009">
    <property type="component" value="Unassembled WGS sequence"/>
</dbReference>
<dbReference type="PANTHER" id="PTHR42885">
    <property type="entry name" value="HISTIDINOL-PHOSPHATE AMINOTRANSFERASE-RELATED"/>
    <property type="match status" value="1"/>
</dbReference>
<dbReference type="CDD" id="cd00609">
    <property type="entry name" value="AAT_like"/>
    <property type="match status" value="1"/>
</dbReference>
<dbReference type="EC" id="2.6.1.9" evidence="11"/>
<comment type="similarity">
    <text evidence="3 11">Belongs to the class-II pyridoxal-phosphate-dependent aminotransferase family. Histidinol-phosphate aminotransferase subfamily.</text>
</comment>
<dbReference type="OrthoDB" id="9813612at2"/>
<dbReference type="EMBL" id="PUIA01000064">
    <property type="protein sequence ID" value="PQO26699.1"/>
    <property type="molecule type" value="Genomic_DNA"/>
</dbReference>
<accession>A0A2S8F3G8</accession>
<evidence type="ECO:0000256" key="1">
    <source>
        <dbReference type="ARBA" id="ARBA00001933"/>
    </source>
</evidence>
<dbReference type="Gene3D" id="3.90.1150.10">
    <property type="entry name" value="Aspartate Aminotransferase, domain 1"/>
    <property type="match status" value="1"/>
</dbReference>